<evidence type="ECO:0000259" key="2">
    <source>
        <dbReference type="Pfam" id="PF14411"/>
    </source>
</evidence>
<feature type="compositionally biased region" description="Basic and acidic residues" evidence="1">
    <location>
        <begin position="55"/>
        <end position="74"/>
    </location>
</feature>
<dbReference type="AlphaFoldDB" id="A0A140PT55"/>
<sequence length="211" mass="24751">MKHSETKNDLTVMEEGINIPGKKEPEIDFKEMLRKIENNENLNPNSEILSQVKENYTKETNENNEAKKKLTDEEKQKIKEETGWSDGIVDYISSMKEYEIYKNAGLEEKEINGRKCLIKKDLDLDQIVKDGKTNRERMEKGEPPLDKNKESIELHHIGQKSNSPFAELTKTEHIRNGNDTILHDKNKESEIDRVKRYQKEKRGHWKARSEI</sequence>
<protein>
    <recommendedName>
        <fullName evidence="2">LHH domain-containing protein</fullName>
    </recommendedName>
</protein>
<evidence type="ECO:0000313" key="3">
    <source>
        <dbReference type="EMBL" id="EEO42300.2"/>
    </source>
</evidence>
<feature type="domain" description="LHH" evidence="2">
    <location>
        <begin position="133"/>
        <end position="209"/>
    </location>
</feature>
<evidence type="ECO:0000313" key="4">
    <source>
        <dbReference type="Proteomes" id="UP000002799"/>
    </source>
</evidence>
<evidence type="ECO:0000256" key="1">
    <source>
        <dbReference type="SAM" id="MobiDB-lite"/>
    </source>
</evidence>
<dbReference type="EMBL" id="CP007062">
    <property type="protein sequence ID" value="EEO42300.2"/>
    <property type="molecule type" value="Genomic_DNA"/>
</dbReference>
<organism evidence="3">
    <name type="scientific">Fusobacterium animalis 7_1</name>
    <dbReference type="NCBI Taxonomy" id="457405"/>
    <lineage>
        <taxon>Bacteria</taxon>
        <taxon>Fusobacteriati</taxon>
        <taxon>Fusobacteriota</taxon>
        <taxon>Fusobacteriia</taxon>
        <taxon>Fusobacteriales</taxon>
        <taxon>Fusobacteriaceae</taxon>
        <taxon>Fusobacterium</taxon>
    </lineage>
</organism>
<feature type="compositionally biased region" description="Basic residues" evidence="1">
    <location>
        <begin position="198"/>
        <end position="211"/>
    </location>
</feature>
<feature type="region of interest" description="Disordered" evidence="1">
    <location>
        <begin position="131"/>
        <end position="150"/>
    </location>
</feature>
<accession>A0A140PT55</accession>
<feature type="region of interest" description="Disordered" evidence="1">
    <location>
        <begin position="192"/>
        <end position="211"/>
    </location>
</feature>
<dbReference type="eggNOG" id="ENOG502Z9XR">
    <property type="taxonomic scope" value="Bacteria"/>
</dbReference>
<dbReference type="HOGENOM" id="CLU_078776_1_0_0"/>
<feature type="region of interest" description="Disordered" evidence="1">
    <location>
        <begin position="44"/>
        <end position="74"/>
    </location>
</feature>
<dbReference type="Pfam" id="PF14411">
    <property type="entry name" value="LHH"/>
    <property type="match status" value="1"/>
</dbReference>
<gene>
    <name evidence="3" type="ORF">FSDG_00859</name>
</gene>
<name>A0A140PT55_9FUSO</name>
<dbReference type="Proteomes" id="UP000002799">
    <property type="component" value="Chromosome"/>
</dbReference>
<dbReference type="InterPro" id="IPR026834">
    <property type="entry name" value="LHH"/>
</dbReference>
<feature type="region of interest" description="Disordered" evidence="1">
    <location>
        <begin position="1"/>
        <end position="23"/>
    </location>
</feature>
<dbReference type="KEGG" id="fne:FSDG_00859"/>
<proteinExistence type="predicted"/>
<reference evidence="3 4" key="1">
    <citation type="submission" date="2013-11" db="EMBL/GenBank/DDBJ databases">
        <title>The Genome Sequence of Fusobacterium sp. 7_1.</title>
        <authorList>
            <consortium name="The Broad Institute Genome Sequencing Platform"/>
            <person name="Earl A."/>
            <person name="Ward D."/>
            <person name="Feldgarden M."/>
            <person name="Gevers D."/>
            <person name="Strauss J."/>
            <person name="Ambrose C.E."/>
            <person name="Allen-Vercoe E."/>
            <person name="Walker B."/>
            <person name="Young S.K."/>
            <person name="Zeng Q."/>
            <person name="Gargeya S."/>
            <person name="Fitzgerald M."/>
            <person name="Haas B."/>
            <person name="Abouelleil A."/>
            <person name="Alvarado L."/>
            <person name="Arachchi H.M."/>
            <person name="Berlin A.M."/>
            <person name="Chapman S.B."/>
            <person name="Goldberg J."/>
            <person name="Griggs A."/>
            <person name="Gujja S."/>
            <person name="Hansen M."/>
            <person name="Howarth C."/>
            <person name="Imamovic A."/>
            <person name="Larimer J."/>
            <person name="McCowen C."/>
            <person name="Montmayeur A."/>
            <person name="Murphy C."/>
            <person name="Neiman D."/>
            <person name="Pearson M."/>
            <person name="Priest M."/>
            <person name="Roberts A."/>
            <person name="Saif S."/>
            <person name="Shea T."/>
            <person name="Sisk P."/>
            <person name="Sykes S."/>
            <person name="Wortman J."/>
            <person name="Nusbaum C."/>
            <person name="Birren B."/>
        </authorList>
    </citation>
    <scope>NUCLEOTIDE SEQUENCE [LARGE SCALE GENOMIC DNA]</scope>
    <source>
        <strain evidence="3 4">7_1</strain>
    </source>
</reference>
<dbReference type="RefSeq" id="WP_016361253.1">
    <property type="nucleotide sequence ID" value="NZ_AKBT01000001.1"/>
</dbReference>